<evidence type="ECO:0000313" key="2">
    <source>
        <dbReference type="Proteomes" id="UP000184699"/>
    </source>
</evidence>
<keyword evidence="2" id="KW-1185">Reference proteome</keyword>
<organism evidence="1 2">
    <name type="scientific">Agromyces cerinus subsp. cerinus</name>
    <dbReference type="NCBI Taxonomy" id="232089"/>
    <lineage>
        <taxon>Bacteria</taxon>
        <taxon>Bacillati</taxon>
        <taxon>Actinomycetota</taxon>
        <taxon>Actinomycetes</taxon>
        <taxon>Micrococcales</taxon>
        <taxon>Microbacteriaceae</taxon>
        <taxon>Agromyces</taxon>
    </lineage>
</organism>
<dbReference type="EMBL" id="FSRJ01000003">
    <property type="protein sequence ID" value="SIO02947.1"/>
    <property type="molecule type" value="Genomic_DNA"/>
</dbReference>
<protein>
    <submittedName>
        <fullName evidence="1">Uncharacterized protein</fullName>
    </submittedName>
</protein>
<dbReference type="Proteomes" id="UP000184699">
    <property type="component" value="Unassembled WGS sequence"/>
</dbReference>
<proteinExistence type="predicted"/>
<accession>A0A1N6G613</accession>
<gene>
    <name evidence="1" type="ORF">SAMN05443544_2323</name>
</gene>
<name>A0A1N6G613_9MICO</name>
<dbReference type="STRING" id="232089.SAMN05443544_2323"/>
<dbReference type="AlphaFoldDB" id="A0A1N6G613"/>
<reference evidence="2" key="1">
    <citation type="submission" date="2016-11" db="EMBL/GenBank/DDBJ databases">
        <authorList>
            <person name="Varghese N."/>
            <person name="Submissions S."/>
        </authorList>
    </citation>
    <scope>NUCLEOTIDE SEQUENCE [LARGE SCALE GENOMIC DNA]</scope>
    <source>
        <strain evidence="2">DSM 8595</strain>
    </source>
</reference>
<sequence length="74" mass="7924">MSYSMSWLYPLVWVLFALALLTALVCLIVLLLAAARALSANARWRTVQTELLLAEASAGPDPMAAEPPAVVQPS</sequence>
<evidence type="ECO:0000313" key="1">
    <source>
        <dbReference type="EMBL" id="SIO02947.1"/>
    </source>
</evidence>